<organism evidence="1 2">
    <name type="scientific">Elysia crispata</name>
    <name type="common">lettuce slug</name>
    <dbReference type="NCBI Taxonomy" id="231223"/>
    <lineage>
        <taxon>Eukaryota</taxon>
        <taxon>Metazoa</taxon>
        <taxon>Spiralia</taxon>
        <taxon>Lophotrochozoa</taxon>
        <taxon>Mollusca</taxon>
        <taxon>Gastropoda</taxon>
        <taxon>Heterobranchia</taxon>
        <taxon>Euthyneura</taxon>
        <taxon>Panpulmonata</taxon>
        <taxon>Sacoglossa</taxon>
        <taxon>Placobranchoidea</taxon>
        <taxon>Plakobranchidae</taxon>
        <taxon>Elysia</taxon>
    </lineage>
</organism>
<dbReference type="EMBL" id="JAWDGP010000375">
    <property type="protein sequence ID" value="KAK3801061.1"/>
    <property type="molecule type" value="Genomic_DNA"/>
</dbReference>
<accession>A0AAE1EB70</accession>
<keyword evidence="2" id="KW-1185">Reference proteome</keyword>
<protein>
    <submittedName>
        <fullName evidence="1">Uncharacterized protein</fullName>
    </submittedName>
</protein>
<proteinExistence type="predicted"/>
<gene>
    <name evidence="1" type="ORF">RRG08_013456</name>
</gene>
<reference evidence="1" key="1">
    <citation type="journal article" date="2023" name="G3 (Bethesda)">
        <title>A reference genome for the long-term kleptoplast-retaining sea slug Elysia crispata morphotype clarki.</title>
        <authorList>
            <person name="Eastman K.E."/>
            <person name="Pendleton A.L."/>
            <person name="Shaikh M.A."/>
            <person name="Suttiyut T."/>
            <person name="Ogas R."/>
            <person name="Tomko P."/>
            <person name="Gavelis G."/>
            <person name="Widhalm J.R."/>
            <person name="Wisecaver J.H."/>
        </authorList>
    </citation>
    <scope>NUCLEOTIDE SEQUENCE</scope>
    <source>
        <strain evidence="1">ECLA1</strain>
    </source>
</reference>
<dbReference type="AlphaFoldDB" id="A0AAE1EB70"/>
<evidence type="ECO:0000313" key="1">
    <source>
        <dbReference type="EMBL" id="KAK3801061.1"/>
    </source>
</evidence>
<evidence type="ECO:0000313" key="2">
    <source>
        <dbReference type="Proteomes" id="UP001283361"/>
    </source>
</evidence>
<name>A0AAE1EB70_9GAST</name>
<sequence>MAKLFRKIQTIVAPVSSLLTSPIQTDDDVSCFTSSIPARIFQLPFNPLSIPRRASPCAPLVTVKEGRGREGFSFCSSRGRRACQITRRLKNRGKYAKTLQQWSRSI</sequence>
<comment type="caution">
    <text evidence="1">The sequence shown here is derived from an EMBL/GenBank/DDBJ whole genome shotgun (WGS) entry which is preliminary data.</text>
</comment>
<dbReference type="Proteomes" id="UP001283361">
    <property type="component" value="Unassembled WGS sequence"/>
</dbReference>